<dbReference type="EMBL" id="LAZR01000370">
    <property type="protein sequence ID" value="KKN72052.1"/>
    <property type="molecule type" value="Genomic_DNA"/>
</dbReference>
<gene>
    <name evidence="1" type="ORF">LCGC14_0414470</name>
</gene>
<accession>A0A0F9TAP3</accession>
<reference evidence="1" key="1">
    <citation type="journal article" date="2015" name="Nature">
        <title>Complex archaea that bridge the gap between prokaryotes and eukaryotes.</title>
        <authorList>
            <person name="Spang A."/>
            <person name="Saw J.H."/>
            <person name="Jorgensen S.L."/>
            <person name="Zaremba-Niedzwiedzka K."/>
            <person name="Martijn J."/>
            <person name="Lind A.E."/>
            <person name="van Eijk R."/>
            <person name="Schleper C."/>
            <person name="Guy L."/>
            <person name="Ettema T.J."/>
        </authorList>
    </citation>
    <scope>NUCLEOTIDE SEQUENCE</scope>
</reference>
<dbReference type="AlphaFoldDB" id="A0A0F9TAP3"/>
<sequence>MSIHQAEVDIFGVASYPATAQVIVPFQPREILIVNMDTSDDVFVSLDGTTDHAHLLGGDSVKFTQTVKKIFLKRGAVGTTPTNVQVISEG</sequence>
<comment type="caution">
    <text evidence="1">The sequence shown here is derived from an EMBL/GenBank/DDBJ whole genome shotgun (WGS) entry which is preliminary data.</text>
</comment>
<proteinExistence type="predicted"/>
<protein>
    <submittedName>
        <fullName evidence="1">Uncharacterized protein</fullName>
    </submittedName>
</protein>
<name>A0A0F9TAP3_9ZZZZ</name>
<evidence type="ECO:0000313" key="1">
    <source>
        <dbReference type="EMBL" id="KKN72052.1"/>
    </source>
</evidence>
<organism evidence="1">
    <name type="scientific">marine sediment metagenome</name>
    <dbReference type="NCBI Taxonomy" id="412755"/>
    <lineage>
        <taxon>unclassified sequences</taxon>
        <taxon>metagenomes</taxon>
        <taxon>ecological metagenomes</taxon>
    </lineage>
</organism>